<accession>A0A1D7XNR9</accession>
<keyword evidence="2" id="KW-0808">Transferase</keyword>
<name>A0A1D7XNR9_9CLOT</name>
<dbReference type="InterPro" id="IPR043519">
    <property type="entry name" value="NT_sf"/>
</dbReference>
<keyword evidence="3" id="KW-1185">Reference proteome</keyword>
<dbReference type="InterPro" id="IPR052548">
    <property type="entry name" value="Type_VII_TA_antitoxin"/>
</dbReference>
<evidence type="ECO:0000313" key="2">
    <source>
        <dbReference type="EMBL" id="AOR24978.1"/>
    </source>
</evidence>
<dbReference type="SUPFAM" id="SSF81301">
    <property type="entry name" value="Nucleotidyltransferase"/>
    <property type="match status" value="1"/>
</dbReference>
<dbReference type="STRING" id="394958.BGI42_13805"/>
<protein>
    <submittedName>
        <fullName evidence="2">Nucleotidyltransferase domain-containing protein</fullName>
    </submittedName>
</protein>
<dbReference type="OrthoDB" id="1682923at2"/>
<dbReference type="PANTHER" id="PTHR33933">
    <property type="entry name" value="NUCLEOTIDYLTRANSFERASE"/>
    <property type="match status" value="1"/>
</dbReference>
<dbReference type="CDD" id="cd05403">
    <property type="entry name" value="NT_KNTase_like"/>
    <property type="match status" value="1"/>
</dbReference>
<dbReference type="AlphaFoldDB" id="A0A1D7XNR9"/>
<evidence type="ECO:0000313" key="3">
    <source>
        <dbReference type="Proteomes" id="UP000094652"/>
    </source>
</evidence>
<proteinExistence type="predicted"/>
<gene>
    <name evidence="2" type="ORF">BGI42_13805</name>
</gene>
<dbReference type="RefSeq" id="WP_069681097.1">
    <property type="nucleotide sequence ID" value="NZ_CP017253.2"/>
</dbReference>
<dbReference type="EMBL" id="CP017253">
    <property type="protein sequence ID" value="AOR24978.1"/>
    <property type="molecule type" value="Genomic_DNA"/>
</dbReference>
<dbReference type="GO" id="GO:0016779">
    <property type="term" value="F:nucleotidyltransferase activity"/>
    <property type="evidence" value="ECO:0007669"/>
    <property type="project" value="InterPro"/>
</dbReference>
<reference evidence="3" key="1">
    <citation type="submission" date="2016-09" db="EMBL/GenBank/DDBJ databases">
        <title>Genomics of Clostridium taeniosporum, an organism which forms endospores with ribbon-like appendages.</title>
        <authorList>
            <person name="Walker J.R."/>
        </authorList>
    </citation>
    <scope>NUCLEOTIDE SEQUENCE [LARGE SCALE GENOMIC DNA]</scope>
    <source>
        <strain evidence="3">1/k</strain>
    </source>
</reference>
<organism evidence="2 3">
    <name type="scientific">Clostridium taeniosporum</name>
    <dbReference type="NCBI Taxonomy" id="394958"/>
    <lineage>
        <taxon>Bacteria</taxon>
        <taxon>Bacillati</taxon>
        <taxon>Bacillota</taxon>
        <taxon>Clostridia</taxon>
        <taxon>Eubacteriales</taxon>
        <taxon>Clostridiaceae</taxon>
        <taxon>Clostridium</taxon>
    </lineage>
</organism>
<dbReference type="Gene3D" id="3.30.460.10">
    <property type="entry name" value="Beta Polymerase, domain 2"/>
    <property type="match status" value="1"/>
</dbReference>
<dbReference type="PANTHER" id="PTHR33933:SF3">
    <property type="entry name" value="PROTEIN ADENYLYLTRANSFERASE MJ0604-RELATED"/>
    <property type="match status" value="1"/>
</dbReference>
<dbReference type="InterPro" id="IPR002934">
    <property type="entry name" value="Polymerase_NTP_transf_dom"/>
</dbReference>
<dbReference type="Pfam" id="PF01909">
    <property type="entry name" value="NTP_transf_2"/>
    <property type="match status" value="1"/>
</dbReference>
<sequence>MNVNSFNKEIDYIKKQLIEKFNPKEIILFGSVAKGIFREDSDIDLCIIKDTMNKRELLTNIYVNIESNIPFDLVLYTNEEWNNCINDKSSFAYSIINTGVKIYG</sequence>
<evidence type="ECO:0000259" key="1">
    <source>
        <dbReference type="Pfam" id="PF01909"/>
    </source>
</evidence>
<dbReference type="Proteomes" id="UP000094652">
    <property type="component" value="Chromosome"/>
</dbReference>
<feature type="domain" description="Polymerase nucleotidyl transferase" evidence="1">
    <location>
        <begin position="11"/>
        <end position="91"/>
    </location>
</feature>
<dbReference type="KEGG" id="ctae:BGI42_13805"/>